<dbReference type="Proteomes" id="UP000319010">
    <property type="component" value="Unassembled WGS sequence"/>
</dbReference>
<proteinExistence type="predicted"/>
<evidence type="ECO:0000313" key="2">
    <source>
        <dbReference type="EMBL" id="TQD44298.1"/>
    </source>
</evidence>
<sequence length="303" mass="31319">MMDQFPRPDEDRDDGQDRRRDLDAEFAALMDDVDIPDDLSTFDGLAAPEGARGGQAPGGATKATTASAADAEETEQAGVSPEDVPHNTYHPLDAGTETDDGSSPLTEAQEAQIAAAADSLSSYGPGDSDEQAPKAVKVAVVITPLNRADGLAGMCALMDLDCTVVPSSSGAFAVKQFVSAHSDWDVAELLGGSDSEPAEAAELAAQLSRLSRAGAVLMTADLATDVGIESGLSGTITARHFTNGQPGEEASAGLLLASMDQVVEDVLLGVIDADDVPGAVKSSEIKAPRAMRWFGRGLRRPPQ</sequence>
<dbReference type="EMBL" id="VICB01000004">
    <property type="protein sequence ID" value="TQD44298.1"/>
    <property type="molecule type" value="Genomic_DNA"/>
</dbReference>
<reference evidence="2 3" key="1">
    <citation type="submission" date="2019-06" db="EMBL/GenBank/DDBJ databases">
        <title>Draft genome sequence of Actinomyces johnsonii CCUG 34287T.</title>
        <authorList>
            <person name="Salva-Serra F."/>
            <person name="Cardew S."/>
            <person name="Moore E."/>
        </authorList>
    </citation>
    <scope>NUCLEOTIDE SEQUENCE [LARGE SCALE GENOMIC DNA]</scope>
    <source>
        <strain evidence="2 3">CCUG 34287</strain>
    </source>
</reference>
<evidence type="ECO:0000313" key="3">
    <source>
        <dbReference type="Proteomes" id="UP000319010"/>
    </source>
</evidence>
<feature type="region of interest" description="Disordered" evidence="1">
    <location>
        <begin position="40"/>
        <end position="130"/>
    </location>
</feature>
<feature type="compositionally biased region" description="Low complexity" evidence="1">
    <location>
        <begin position="107"/>
        <end position="117"/>
    </location>
</feature>
<name>A0A508A8S0_9ACTO</name>
<feature type="region of interest" description="Disordered" evidence="1">
    <location>
        <begin position="1"/>
        <end position="23"/>
    </location>
</feature>
<protein>
    <submittedName>
        <fullName evidence="2">Uncharacterized protein</fullName>
    </submittedName>
</protein>
<evidence type="ECO:0000256" key="1">
    <source>
        <dbReference type="SAM" id="MobiDB-lite"/>
    </source>
</evidence>
<accession>A0A508A8S0</accession>
<organism evidence="2 3">
    <name type="scientific">Actinomyces johnsonii</name>
    <dbReference type="NCBI Taxonomy" id="544581"/>
    <lineage>
        <taxon>Bacteria</taxon>
        <taxon>Bacillati</taxon>
        <taxon>Actinomycetota</taxon>
        <taxon>Actinomycetes</taxon>
        <taxon>Actinomycetales</taxon>
        <taxon>Actinomycetaceae</taxon>
        <taxon>Actinomyces</taxon>
    </lineage>
</organism>
<comment type="caution">
    <text evidence="2">The sequence shown here is derived from an EMBL/GenBank/DDBJ whole genome shotgun (WGS) entry which is preliminary data.</text>
</comment>
<dbReference type="AlphaFoldDB" id="A0A508A8S0"/>
<feature type="compositionally biased region" description="Low complexity" evidence="1">
    <location>
        <begin position="58"/>
        <end position="69"/>
    </location>
</feature>
<gene>
    <name evidence="2" type="ORF">FK256_04535</name>
</gene>